<dbReference type="EMBL" id="JAFCIX010000002">
    <property type="protein sequence ID" value="KAH6601602.1"/>
    <property type="molecule type" value="Genomic_DNA"/>
</dbReference>
<evidence type="ECO:0000313" key="1">
    <source>
        <dbReference type="EMBL" id="KAH6601602.1"/>
    </source>
</evidence>
<dbReference type="SUPFAM" id="SSF53098">
    <property type="entry name" value="Ribonuclease H-like"/>
    <property type="match status" value="1"/>
</dbReference>
<protein>
    <recommendedName>
        <fullName evidence="3">HAT C-terminal dimerisation domain-containing protein</fullName>
    </recommendedName>
</protein>
<comment type="caution">
    <text evidence="1">The sequence shown here is derived from an EMBL/GenBank/DDBJ whole genome shotgun (WGS) entry which is preliminary data.</text>
</comment>
<reference evidence="1 2" key="1">
    <citation type="submission" date="2021-02" db="EMBL/GenBank/DDBJ databases">
        <title>Variation within the Batrachochytrium salamandrivorans European outbreak.</title>
        <authorList>
            <person name="Kelly M."/>
            <person name="Pasmans F."/>
            <person name="Shea T.P."/>
            <person name="Munoz J.F."/>
            <person name="Carranza S."/>
            <person name="Cuomo C.A."/>
            <person name="Martel A."/>
        </authorList>
    </citation>
    <scope>NUCLEOTIDE SEQUENCE [LARGE SCALE GENOMIC DNA]</scope>
    <source>
        <strain evidence="1 2">AMFP18/2</strain>
    </source>
</reference>
<dbReference type="PANTHER" id="PTHR37067:SF3">
    <property type="entry name" value="PX DOMAIN-CONTAINING PROTEIN"/>
    <property type="match status" value="1"/>
</dbReference>
<sequence>MTHTQASLFSKNAWQRPEINELNFSKLPKIKNCATADFAIDLSVLHSLHFLSPDLYISMSPKAKKQLFIAKHQQQFGLVIKARDAATATVTSVACRFCITFGKEEEVGRKRKATSNVKYFESFRTDNYLFHLQGQHSLKWEEYQRIHTSDEREAFFTNREIPFIATLDAHFESERPLQFLINKDIVDIIIGDLLFHPNDVEGISHTRALTLFKLAVDEEDNRDPEQRSVDNYVVTVKMTQRFNLCVRYIACGATFRMASRLMQATVEESGLAYLRGCSDTIASDYARIVCAASLQKISEALEAVWAFSIALDCSTHQSTSYLDVRCRFCLHEIIYNFHLMTIPLFESHTGENMFATLVKFMNALIPSWRNHLIGVSTDGDRSMAGRIRGLSTRIESEASPGIIRIWCGLHQMDLVMQRVFKSALNEGYLTVLTTLIGYLRRQQNLIADMRATCPKVATTRWLSMGTVAKWLTSNRARIQRYLQDKNASCAPSPVWWIFLFAIQAIAEEANVVFISLQGLSTLVSQQRDRLVGLVETYCRMSGMVGPLETSQLEMIDSSTTARCGKFALSYENARLCLDGLGVWVLETLDTLSQDDVSMLVTAIAQMLCQLAQGLHAVVAERDCVNDAGEEFPPVLPHQLARVDVRRFSSTLNAHKTRIQAKFDDQQIDELNQQFVMFLRAYREERAFKDAIDQCDNFKTDFKKAWSLTNGRFPMLSLFCGGLASAFPNTSTVESDFSLLRYEKDDTRKCLTDFSLDGIFHCKQWMDLRNLALPQ</sequence>
<organism evidence="1 2">
    <name type="scientific">Batrachochytrium salamandrivorans</name>
    <dbReference type="NCBI Taxonomy" id="1357716"/>
    <lineage>
        <taxon>Eukaryota</taxon>
        <taxon>Fungi</taxon>
        <taxon>Fungi incertae sedis</taxon>
        <taxon>Chytridiomycota</taxon>
        <taxon>Chytridiomycota incertae sedis</taxon>
        <taxon>Chytridiomycetes</taxon>
        <taxon>Rhizophydiales</taxon>
        <taxon>Rhizophydiales incertae sedis</taxon>
        <taxon>Batrachochytrium</taxon>
    </lineage>
</organism>
<accession>A0ABQ8FP05</accession>
<dbReference type="InterPro" id="IPR012337">
    <property type="entry name" value="RNaseH-like_sf"/>
</dbReference>
<dbReference type="PANTHER" id="PTHR37067">
    <property type="entry name" value="PX DOMAIN-CONTAINING PROTEIN"/>
    <property type="match status" value="1"/>
</dbReference>
<proteinExistence type="predicted"/>
<dbReference type="Proteomes" id="UP001648503">
    <property type="component" value="Unassembled WGS sequence"/>
</dbReference>
<keyword evidence="2" id="KW-1185">Reference proteome</keyword>
<gene>
    <name evidence="1" type="ORF">BASA50_001460</name>
</gene>
<evidence type="ECO:0008006" key="3">
    <source>
        <dbReference type="Google" id="ProtNLM"/>
    </source>
</evidence>
<name>A0ABQ8FP05_9FUNG</name>
<evidence type="ECO:0000313" key="2">
    <source>
        <dbReference type="Proteomes" id="UP001648503"/>
    </source>
</evidence>